<evidence type="ECO:0000313" key="2">
    <source>
        <dbReference type="Proteomes" id="UP000427906"/>
    </source>
</evidence>
<dbReference type="Proteomes" id="UP000427906">
    <property type="component" value="Chromosome"/>
</dbReference>
<gene>
    <name evidence="1" type="ORF">DSCA_52140</name>
</gene>
<evidence type="ECO:0000313" key="1">
    <source>
        <dbReference type="EMBL" id="BBO71284.1"/>
    </source>
</evidence>
<accession>A0A5K7YY92</accession>
<organism evidence="1 2">
    <name type="scientific">Desulfosarcina alkanivorans</name>
    <dbReference type="NCBI Taxonomy" id="571177"/>
    <lineage>
        <taxon>Bacteria</taxon>
        <taxon>Pseudomonadati</taxon>
        <taxon>Thermodesulfobacteriota</taxon>
        <taxon>Desulfobacteria</taxon>
        <taxon>Desulfobacterales</taxon>
        <taxon>Desulfosarcinaceae</taxon>
        <taxon>Desulfosarcina</taxon>
    </lineage>
</organism>
<sequence>MLEKKLQKGMTANWLPTHEAGTQGTGKEMSRGSVELPGGAGIYLPFAANGINCVASQGKDVISYNFTGCIMAAYTQNGSRRVCHVSTGKGQDCKTEWEAIRQASTHVIAFKPHEFANIDAIQQAGQAFNCYGLITAAGECFSIAVGGQMSDSPGQRKMIVVVSCDKVTQFL</sequence>
<name>A0A5K7YY92_9BACT</name>
<dbReference type="OrthoDB" id="1096293at2"/>
<keyword evidence="2" id="KW-1185">Reference proteome</keyword>
<proteinExistence type="predicted"/>
<dbReference type="RefSeq" id="WP_155319149.1">
    <property type="nucleotide sequence ID" value="NZ_AP021874.1"/>
</dbReference>
<reference evidence="1 2" key="1">
    <citation type="submission" date="2019-11" db="EMBL/GenBank/DDBJ databases">
        <title>Comparative genomics of hydrocarbon-degrading Desulfosarcina strains.</title>
        <authorList>
            <person name="Watanabe M."/>
            <person name="Kojima H."/>
            <person name="Fukui M."/>
        </authorList>
    </citation>
    <scope>NUCLEOTIDE SEQUENCE [LARGE SCALE GENOMIC DNA]</scope>
    <source>
        <strain evidence="1 2">PL12</strain>
    </source>
</reference>
<dbReference type="AlphaFoldDB" id="A0A5K7YY92"/>
<dbReference type="KEGG" id="dalk:DSCA_52140"/>
<dbReference type="EMBL" id="AP021874">
    <property type="protein sequence ID" value="BBO71284.1"/>
    <property type="molecule type" value="Genomic_DNA"/>
</dbReference>
<protein>
    <submittedName>
        <fullName evidence="1">Uncharacterized protein</fullName>
    </submittedName>
</protein>